<organism evidence="2 3">
    <name type="scientific">Uncinocarpus reesii (strain UAMH 1704)</name>
    <dbReference type="NCBI Taxonomy" id="336963"/>
    <lineage>
        <taxon>Eukaryota</taxon>
        <taxon>Fungi</taxon>
        <taxon>Dikarya</taxon>
        <taxon>Ascomycota</taxon>
        <taxon>Pezizomycotina</taxon>
        <taxon>Eurotiomycetes</taxon>
        <taxon>Eurotiomycetidae</taxon>
        <taxon>Onygenales</taxon>
        <taxon>Onygenaceae</taxon>
        <taxon>Uncinocarpus</taxon>
    </lineage>
</organism>
<dbReference type="AlphaFoldDB" id="C4JHU2"/>
<name>C4JHU2_UNCRE</name>
<gene>
    <name evidence="2" type="ORF">UREG_02778</name>
</gene>
<feature type="compositionally biased region" description="Basic residues" evidence="1">
    <location>
        <begin position="39"/>
        <end position="55"/>
    </location>
</feature>
<dbReference type="RefSeq" id="XP_002543262.1">
    <property type="nucleotide sequence ID" value="XM_002543216.1"/>
</dbReference>
<evidence type="ECO:0000313" key="2">
    <source>
        <dbReference type="EMBL" id="EEP77929.1"/>
    </source>
</evidence>
<dbReference type="Proteomes" id="UP000002058">
    <property type="component" value="Unassembled WGS sequence"/>
</dbReference>
<dbReference type="VEuPathDB" id="FungiDB:UREG_02778"/>
<keyword evidence="3" id="KW-1185">Reference proteome</keyword>
<feature type="region of interest" description="Disordered" evidence="1">
    <location>
        <begin position="39"/>
        <end position="69"/>
    </location>
</feature>
<protein>
    <submittedName>
        <fullName evidence="2">Uncharacterized protein</fullName>
    </submittedName>
</protein>
<dbReference type="GeneID" id="8437565"/>
<dbReference type="EMBL" id="CH476615">
    <property type="protein sequence ID" value="EEP77929.1"/>
    <property type="molecule type" value="Genomic_DNA"/>
</dbReference>
<evidence type="ECO:0000256" key="1">
    <source>
        <dbReference type="SAM" id="MobiDB-lite"/>
    </source>
</evidence>
<accession>C4JHU2</accession>
<dbReference type="KEGG" id="ure:UREG_02778"/>
<dbReference type="HOGENOM" id="CLU_1012646_0_0_1"/>
<evidence type="ECO:0000313" key="3">
    <source>
        <dbReference type="Proteomes" id="UP000002058"/>
    </source>
</evidence>
<dbReference type="InParanoid" id="C4JHU2"/>
<proteinExistence type="predicted"/>
<sequence>MPEEIENRKFLRLEEEEKGCKRKKKEQTEDCWHALRRASKSAWRKKKKKKKRKRGGQQWEKTKKKINDSHTNEGIVKTTGLRTHTIEIHQFRRLHCRRHCRVASTNIVQPAAGAMRVERMESKKSKKQAQSVLWRGCGGRIAGEKCILVVDGLTACRGSHPCRLRNAPSPPPPSPSRIGSMQEGNPRLFKKRDGMSFPRRIRCADQANILASLVQGFNRHGLEGHSGLEQLHVGCRRATCSGIMSSLVRPLGRKGLRRTTAGVCRVKKNAARHAV</sequence>
<reference evidence="3" key="1">
    <citation type="journal article" date="2009" name="Genome Res.">
        <title>Comparative genomic analyses of the human fungal pathogens Coccidioides and their relatives.</title>
        <authorList>
            <person name="Sharpton T.J."/>
            <person name="Stajich J.E."/>
            <person name="Rounsley S.D."/>
            <person name="Gardner M.J."/>
            <person name="Wortman J.R."/>
            <person name="Jordar V.S."/>
            <person name="Maiti R."/>
            <person name="Kodira C.D."/>
            <person name="Neafsey D.E."/>
            <person name="Zeng Q."/>
            <person name="Hung C.-Y."/>
            <person name="McMahan C."/>
            <person name="Muszewska A."/>
            <person name="Grynberg M."/>
            <person name="Mandel M.A."/>
            <person name="Kellner E.M."/>
            <person name="Barker B.M."/>
            <person name="Galgiani J.N."/>
            <person name="Orbach M.J."/>
            <person name="Kirkland T.N."/>
            <person name="Cole G.T."/>
            <person name="Henn M.R."/>
            <person name="Birren B.W."/>
            <person name="Taylor J.W."/>
        </authorList>
    </citation>
    <scope>NUCLEOTIDE SEQUENCE [LARGE SCALE GENOMIC DNA]</scope>
    <source>
        <strain evidence="3">UAMH 1704</strain>
    </source>
</reference>
<feature type="region of interest" description="Disordered" evidence="1">
    <location>
        <begin position="164"/>
        <end position="191"/>
    </location>
</feature>